<evidence type="ECO:0000313" key="4">
    <source>
        <dbReference type="EMBL" id="KAG1895458.1"/>
    </source>
</evidence>
<dbReference type="InterPro" id="IPR035892">
    <property type="entry name" value="C2_domain_sf"/>
</dbReference>
<keyword evidence="5" id="KW-1185">Reference proteome</keyword>
<dbReference type="GeneID" id="64667007"/>
<dbReference type="SUPFAM" id="SSF49562">
    <property type="entry name" value="C2 domain (Calcium/lipid-binding domain, CaLB)"/>
    <property type="match status" value="1"/>
</dbReference>
<keyword evidence="4" id="KW-0378">Hydrolase</keyword>
<dbReference type="GO" id="GO:0016787">
    <property type="term" value="F:hydrolase activity"/>
    <property type="evidence" value="ECO:0007669"/>
    <property type="project" value="UniProtKB-KW"/>
</dbReference>
<evidence type="ECO:0000313" key="5">
    <source>
        <dbReference type="Proteomes" id="UP001195769"/>
    </source>
</evidence>
<evidence type="ECO:0000259" key="3">
    <source>
        <dbReference type="Pfam" id="PF01926"/>
    </source>
</evidence>
<reference evidence="4" key="1">
    <citation type="journal article" date="2020" name="New Phytol.">
        <title>Comparative genomics reveals dynamic genome evolution in host specialist ectomycorrhizal fungi.</title>
        <authorList>
            <person name="Lofgren L.A."/>
            <person name="Nguyen N.H."/>
            <person name="Vilgalys R."/>
            <person name="Ruytinx J."/>
            <person name="Liao H.L."/>
            <person name="Branco S."/>
            <person name="Kuo A."/>
            <person name="LaButti K."/>
            <person name="Lipzen A."/>
            <person name="Andreopoulos W."/>
            <person name="Pangilinan J."/>
            <person name="Riley R."/>
            <person name="Hundley H."/>
            <person name="Na H."/>
            <person name="Barry K."/>
            <person name="Grigoriev I.V."/>
            <person name="Stajich J.E."/>
            <person name="Kennedy P.G."/>
        </authorList>
    </citation>
    <scope>NUCLEOTIDE SEQUENCE</scope>
    <source>
        <strain evidence="4">FC203</strain>
    </source>
</reference>
<sequence>MFNMYIGRFVLALEVIAATNLPNVPSIRMPTGHYVIVSTSNGQWNTTTKATAPDCSVSWNETFTIHGHPLLSPLRLMPIFSRKSKAIHLELHASYESGPSECVGAFETTFGQVLVNDVQTISCPAVGNQYMSLTLKAQRIKTTQLADHAAGSAAQSVASDQPVRPPAAVRSIDIAGQPPLPHAPSGDPETSPYGRNIVIFGEAGAGKSSIINTIAQKQLAKTSNDAHGCTSTAQRYPVEISGQKFVLFDTAGLGEGSPGSVPDAEAKRQLKNLLCRLMSSTSPSGGIDLLVYCVSSTTARSAIIRAYDMFYSKVCKKKVPIVIVITRLEDETNMESWWDKNRGKLKSMHFAGHACVTALQEYPGIPDDHIRRIAESSDTLRNLLLNNCSHHAVNDRPNGIAGLWCASSCSRD</sequence>
<feature type="domain" description="G" evidence="3">
    <location>
        <begin position="197"/>
        <end position="326"/>
    </location>
</feature>
<dbReference type="GO" id="GO:0005525">
    <property type="term" value="F:GTP binding"/>
    <property type="evidence" value="ECO:0007669"/>
    <property type="project" value="InterPro"/>
</dbReference>
<feature type="region of interest" description="Disordered" evidence="1">
    <location>
        <begin position="174"/>
        <end position="193"/>
    </location>
</feature>
<dbReference type="RefSeq" id="XP_041221034.1">
    <property type="nucleotide sequence ID" value="XM_041372709.1"/>
</dbReference>
<dbReference type="CDD" id="cd00882">
    <property type="entry name" value="Ras_like_GTPase"/>
    <property type="match status" value="1"/>
</dbReference>
<dbReference type="InterPro" id="IPR006073">
    <property type="entry name" value="GTP-bd"/>
</dbReference>
<evidence type="ECO:0000256" key="2">
    <source>
        <dbReference type="SAM" id="SignalP"/>
    </source>
</evidence>
<dbReference type="SUPFAM" id="SSF52540">
    <property type="entry name" value="P-loop containing nucleoside triphosphate hydrolases"/>
    <property type="match status" value="1"/>
</dbReference>
<gene>
    <name evidence="4" type="ORF">F5891DRAFT_667883</name>
</gene>
<dbReference type="Proteomes" id="UP001195769">
    <property type="component" value="Unassembled WGS sequence"/>
</dbReference>
<name>A0AAD4DZF8_9AGAM</name>
<evidence type="ECO:0000256" key="1">
    <source>
        <dbReference type="SAM" id="MobiDB-lite"/>
    </source>
</evidence>
<feature type="chain" id="PRO_5042274016" evidence="2">
    <location>
        <begin position="19"/>
        <end position="412"/>
    </location>
</feature>
<dbReference type="AlphaFoldDB" id="A0AAD4DZF8"/>
<dbReference type="Gene3D" id="3.40.50.300">
    <property type="entry name" value="P-loop containing nucleotide triphosphate hydrolases"/>
    <property type="match status" value="1"/>
</dbReference>
<organism evidence="4 5">
    <name type="scientific">Suillus fuscotomentosus</name>
    <dbReference type="NCBI Taxonomy" id="1912939"/>
    <lineage>
        <taxon>Eukaryota</taxon>
        <taxon>Fungi</taxon>
        <taxon>Dikarya</taxon>
        <taxon>Basidiomycota</taxon>
        <taxon>Agaricomycotina</taxon>
        <taxon>Agaricomycetes</taxon>
        <taxon>Agaricomycetidae</taxon>
        <taxon>Boletales</taxon>
        <taxon>Suillineae</taxon>
        <taxon>Suillaceae</taxon>
        <taxon>Suillus</taxon>
    </lineage>
</organism>
<accession>A0AAD4DZF8</accession>
<protein>
    <submittedName>
        <fullName evidence="4">P-loop containing nucleoside triphosphate hydrolase protein</fullName>
    </submittedName>
</protein>
<proteinExistence type="predicted"/>
<dbReference type="EMBL" id="JABBWK010000066">
    <property type="protein sequence ID" value="KAG1895458.1"/>
    <property type="molecule type" value="Genomic_DNA"/>
</dbReference>
<dbReference type="Pfam" id="PF01926">
    <property type="entry name" value="MMR_HSR1"/>
    <property type="match status" value="1"/>
</dbReference>
<comment type="caution">
    <text evidence="4">The sequence shown here is derived from an EMBL/GenBank/DDBJ whole genome shotgun (WGS) entry which is preliminary data.</text>
</comment>
<dbReference type="InterPro" id="IPR027417">
    <property type="entry name" value="P-loop_NTPase"/>
</dbReference>
<feature type="signal peptide" evidence="2">
    <location>
        <begin position="1"/>
        <end position="18"/>
    </location>
</feature>
<keyword evidence="2" id="KW-0732">Signal</keyword>